<keyword evidence="2" id="KW-0645">Protease</keyword>
<dbReference type="InterPro" id="IPR002925">
    <property type="entry name" value="Dienelactn_hydro"/>
</dbReference>
<dbReference type="AlphaFoldDB" id="A0A2S5B0K0"/>
<evidence type="ECO:0000313" key="10">
    <source>
        <dbReference type="EMBL" id="POY70314.1"/>
    </source>
</evidence>
<accession>A0A2S5B0K0</accession>
<dbReference type="CDD" id="cd07331">
    <property type="entry name" value="M48C_Oma1_like"/>
    <property type="match status" value="1"/>
</dbReference>
<comment type="caution">
    <text evidence="10">The sequence shown here is derived from an EMBL/GenBank/DDBJ whole genome shotgun (WGS) entry which is preliminary data.</text>
</comment>
<dbReference type="PANTHER" id="PTHR47562">
    <property type="match status" value="1"/>
</dbReference>
<keyword evidence="3" id="KW-0479">Metal-binding</keyword>
<reference evidence="10 11" key="1">
    <citation type="journal article" date="2018" name="Front. Microbiol.">
        <title>Prospects for Fungal Bioremediation of Acidic Radioactive Waste Sites: Characterization and Genome Sequence of Rhodotorula taiwanensis MD1149.</title>
        <authorList>
            <person name="Tkavc R."/>
            <person name="Matrosova V.Y."/>
            <person name="Grichenko O.E."/>
            <person name="Gostincar C."/>
            <person name="Volpe R.P."/>
            <person name="Klimenkova P."/>
            <person name="Gaidamakova E.K."/>
            <person name="Zhou C.E."/>
            <person name="Stewart B.J."/>
            <person name="Lyman M.G."/>
            <person name="Malfatti S.A."/>
            <person name="Rubinfeld B."/>
            <person name="Courtot M."/>
            <person name="Singh J."/>
            <person name="Dalgard C.L."/>
            <person name="Hamilton T."/>
            <person name="Frey K.G."/>
            <person name="Gunde-Cimerman N."/>
            <person name="Dugan L."/>
            <person name="Daly M.J."/>
        </authorList>
    </citation>
    <scope>NUCLEOTIDE SEQUENCE [LARGE SCALE GENOMIC DNA]</scope>
    <source>
        <strain evidence="10 11">MD1149</strain>
    </source>
</reference>
<dbReference type="SUPFAM" id="SSF53474">
    <property type="entry name" value="alpha/beta-Hydrolases"/>
    <property type="match status" value="1"/>
</dbReference>
<dbReference type="GO" id="GO:0046872">
    <property type="term" value="F:metal ion binding"/>
    <property type="evidence" value="ECO:0007669"/>
    <property type="project" value="UniProtKB-KW"/>
</dbReference>
<gene>
    <name evidence="10" type="ORF">BMF94_6594</name>
</gene>
<feature type="transmembrane region" description="Helical" evidence="7">
    <location>
        <begin position="473"/>
        <end position="499"/>
    </location>
</feature>
<evidence type="ECO:0000313" key="11">
    <source>
        <dbReference type="Proteomes" id="UP000237144"/>
    </source>
</evidence>
<keyword evidence="6" id="KW-0482">Metalloprotease</keyword>
<evidence type="ECO:0000256" key="3">
    <source>
        <dbReference type="ARBA" id="ARBA00022723"/>
    </source>
</evidence>
<evidence type="ECO:0000256" key="6">
    <source>
        <dbReference type="ARBA" id="ARBA00023049"/>
    </source>
</evidence>
<dbReference type="Proteomes" id="UP000237144">
    <property type="component" value="Unassembled WGS sequence"/>
</dbReference>
<keyword evidence="5" id="KW-0862">Zinc</keyword>
<keyword evidence="7" id="KW-0812">Transmembrane</keyword>
<dbReference type="GO" id="GO:0006508">
    <property type="term" value="P:proteolysis"/>
    <property type="evidence" value="ECO:0007669"/>
    <property type="project" value="UniProtKB-KW"/>
</dbReference>
<evidence type="ECO:0000256" key="2">
    <source>
        <dbReference type="ARBA" id="ARBA00022670"/>
    </source>
</evidence>
<proteinExistence type="predicted"/>
<name>A0A2S5B0K0_9BASI</name>
<feature type="transmembrane region" description="Helical" evidence="7">
    <location>
        <begin position="319"/>
        <end position="339"/>
    </location>
</feature>
<keyword evidence="7" id="KW-0472">Membrane</keyword>
<keyword evidence="11" id="KW-1185">Reference proteome</keyword>
<protein>
    <recommendedName>
        <fullName evidence="12">Peptidase M48 domain-containing protein</fullName>
    </recommendedName>
</protein>
<evidence type="ECO:0000259" key="8">
    <source>
        <dbReference type="Pfam" id="PF01435"/>
    </source>
</evidence>
<dbReference type="PANTHER" id="PTHR47562:SF2">
    <property type="entry name" value="CARBOXYMETHYLENEBUTENOLIDASE-RELATED"/>
    <property type="match status" value="1"/>
</dbReference>
<evidence type="ECO:0000256" key="7">
    <source>
        <dbReference type="SAM" id="Phobius"/>
    </source>
</evidence>
<dbReference type="Gene3D" id="3.40.50.1820">
    <property type="entry name" value="alpha/beta hydrolase"/>
    <property type="match status" value="1"/>
</dbReference>
<comment type="cofactor">
    <cofactor evidence="1">
        <name>Zn(2+)</name>
        <dbReference type="ChEBI" id="CHEBI:29105"/>
    </cofactor>
</comment>
<evidence type="ECO:0000256" key="5">
    <source>
        <dbReference type="ARBA" id="ARBA00022833"/>
    </source>
</evidence>
<dbReference type="EMBL" id="PJQD01000122">
    <property type="protein sequence ID" value="POY70314.1"/>
    <property type="molecule type" value="Genomic_DNA"/>
</dbReference>
<organism evidence="10 11">
    <name type="scientific">Rhodotorula taiwanensis</name>
    <dbReference type="NCBI Taxonomy" id="741276"/>
    <lineage>
        <taxon>Eukaryota</taxon>
        <taxon>Fungi</taxon>
        <taxon>Dikarya</taxon>
        <taxon>Basidiomycota</taxon>
        <taxon>Pucciniomycotina</taxon>
        <taxon>Microbotryomycetes</taxon>
        <taxon>Sporidiobolales</taxon>
        <taxon>Sporidiobolaceae</taxon>
        <taxon>Rhodotorula</taxon>
    </lineage>
</organism>
<dbReference type="Pfam" id="PF01738">
    <property type="entry name" value="DLH"/>
    <property type="match status" value="1"/>
</dbReference>
<keyword evidence="7" id="KW-1133">Transmembrane helix</keyword>
<dbReference type="STRING" id="741276.A0A2S5B0K0"/>
<dbReference type="InterPro" id="IPR001915">
    <property type="entry name" value="Peptidase_M48"/>
</dbReference>
<evidence type="ECO:0008006" key="12">
    <source>
        <dbReference type="Google" id="ProtNLM"/>
    </source>
</evidence>
<evidence type="ECO:0000256" key="1">
    <source>
        <dbReference type="ARBA" id="ARBA00001947"/>
    </source>
</evidence>
<feature type="domain" description="Peptidase M48" evidence="8">
    <location>
        <begin position="386"/>
        <end position="566"/>
    </location>
</feature>
<keyword evidence="4" id="KW-0378">Hydrolase</keyword>
<dbReference type="InterPro" id="IPR029058">
    <property type="entry name" value="AB_hydrolase_fold"/>
</dbReference>
<dbReference type="Gene3D" id="3.30.2010.10">
    <property type="entry name" value="Metalloproteases ('zincins'), catalytic domain"/>
    <property type="match status" value="1"/>
</dbReference>
<evidence type="ECO:0000259" key="9">
    <source>
        <dbReference type="Pfam" id="PF01738"/>
    </source>
</evidence>
<dbReference type="GO" id="GO:0004222">
    <property type="term" value="F:metalloendopeptidase activity"/>
    <property type="evidence" value="ECO:0007669"/>
    <property type="project" value="InterPro"/>
</dbReference>
<feature type="domain" description="Dienelactone hydrolase" evidence="9">
    <location>
        <begin position="33"/>
        <end position="255"/>
    </location>
</feature>
<evidence type="ECO:0000256" key="4">
    <source>
        <dbReference type="ARBA" id="ARBA00022801"/>
    </source>
</evidence>
<dbReference type="OrthoDB" id="7464992at2759"/>
<sequence>MLIEQSQITVETQTGPLGIEIIKPSKLSKIAGYPNARFPGVVVWSEIYNVTGPVLRFANQIAAQGYIVAAPNVFHEFAGNVPLAYDEKGTADGNAYKVKKLLSATDEDITKSIDTLVAHPNCTGQVGATGMCYGGHLAFRTALDPRCKAAVCYFATDIHSATLSPSGDDSLERASKGEIKGEVVMIFGTQDGHVPLEGRNKIRNALTAESVQPPLRLSFLELQANHAFIRDEMSKGRFDAAISKVCFELLLETFGRTIARDLGEPVQEKKGDDLNAKDVFTVMDVIRRQQQQQQAGRGMTSPRYRHDPRQGFSWHNFKAYIRSPFFIILVSGGGAYYLFHLERVPETGRWRFMDVSPTMEVEMGEQAFQETIGEFGRNVLPDHHPQARYVQGVVKRIIQANGLEGKAPSGWKTYVVKDDSTKNAFVLPNGTIFVFTGILPVAADADGLACVLGHEIAHQVARHSAERMSGMKVFYGLALLLASLGIDMGLSQVLLQFIYQLPNSRKNETEADLIGLRLANQACFDPRAAEGLWHRMSATEETPGVDMSFLSTHPSSKNRTVQVRKWADEIIQDRPSQCGPLRHQIEPFQQATRSRW</sequence>
<dbReference type="Pfam" id="PF01435">
    <property type="entry name" value="Peptidase_M48"/>
    <property type="match status" value="1"/>
</dbReference>